<comment type="catalytic activity">
    <reaction evidence="9">
        <text>taurodeoxycholate + H2O = deoxycholate + taurine</text>
        <dbReference type="Rhea" id="RHEA:47556"/>
        <dbReference type="ChEBI" id="CHEBI:15377"/>
        <dbReference type="ChEBI" id="CHEBI:23614"/>
        <dbReference type="ChEBI" id="CHEBI:36261"/>
        <dbReference type="ChEBI" id="CHEBI:507393"/>
    </reaction>
    <physiologicalReaction direction="left-to-right" evidence="9">
        <dbReference type="Rhea" id="RHEA:47557"/>
    </physiologicalReaction>
</comment>
<dbReference type="InterPro" id="IPR047711">
    <property type="entry name" value="CBAH"/>
</dbReference>
<name>A0A1L7RLP9_9ACTO</name>
<dbReference type="RefSeq" id="WP_210581312.1">
    <property type="nucleotide sequence ID" value="NZ_LK995530.1"/>
</dbReference>
<dbReference type="InterPro" id="IPR052193">
    <property type="entry name" value="Peptidase_C59"/>
</dbReference>
<evidence type="ECO:0000259" key="10">
    <source>
        <dbReference type="Pfam" id="PF02275"/>
    </source>
</evidence>
<keyword evidence="3 11" id="KW-0378">Hydrolase</keyword>
<evidence type="ECO:0000256" key="2">
    <source>
        <dbReference type="ARBA" id="ARBA00006625"/>
    </source>
</evidence>
<dbReference type="NCBIfam" id="NF038245">
    <property type="entry name" value="bile_salt_hydro"/>
    <property type="match status" value="1"/>
</dbReference>
<evidence type="ECO:0000256" key="5">
    <source>
        <dbReference type="ARBA" id="ARBA00044769"/>
    </source>
</evidence>
<dbReference type="SUPFAM" id="SSF56235">
    <property type="entry name" value="N-terminal nucleophile aminohydrolases (Ntn hydrolases)"/>
    <property type="match status" value="1"/>
</dbReference>
<keyword evidence="4" id="KW-0443">Lipid metabolism</keyword>
<comment type="similarity">
    <text evidence="2">Belongs to the peptidase C59 family.</text>
</comment>
<reference evidence="11" key="1">
    <citation type="submission" date="2014-07" db="EMBL/GenBank/DDBJ databases">
        <authorList>
            <person name="Zhang J.E."/>
            <person name="Yang H."/>
            <person name="Guo J."/>
            <person name="Deng Z."/>
            <person name="Luo H."/>
            <person name="Luo M."/>
            <person name="Zhao B."/>
        </authorList>
    </citation>
    <scope>NUCLEOTIDE SEQUENCE</scope>
    <source>
        <strain evidence="11">AM4</strain>
    </source>
</reference>
<proteinExistence type="inferred from homology"/>
<evidence type="ECO:0000256" key="4">
    <source>
        <dbReference type="ARBA" id="ARBA00023098"/>
    </source>
</evidence>
<evidence type="ECO:0000313" key="11">
    <source>
        <dbReference type="EMBL" id="CED92079.1"/>
    </source>
</evidence>
<evidence type="ECO:0000256" key="1">
    <source>
        <dbReference type="ARBA" id="ARBA00004860"/>
    </source>
</evidence>
<sequence length="323" mass="35260">MCTGIRFTDSEGNMYFGRNLDWSTSYGERIVVVPSGFMIRSAFGEDTPAAHAVIGMGIVFEDYPLYFDCGNDAGLAVAGLNFPGYACYQDGPVVGKTNVAAYEFPLWIAANFTSVDEVEAALVETAIVAKPVSDDLGVSLLHWIIGDGRRSIVVEYMKDGMHIHHNPVDTLANQPTFDWHMENLRTFITANGDMPDAAHWRDAELSPFGSGAGMRGIPGDYYSPSRFAKAAFLNAHYPVKDNEAENVSRLFHTLGNVSMVDGAALMADGAYERTLYTGCFSARTGTYYYSTYDDPALRCVSLADCAGADATDLLEPEPTVWRP</sequence>
<evidence type="ECO:0000256" key="9">
    <source>
        <dbReference type="ARBA" id="ARBA00048897"/>
    </source>
</evidence>
<dbReference type="InterPro" id="IPR029055">
    <property type="entry name" value="Ntn_hydrolases_N"/>
</dbReference>
<dbReference type="GO" id="GO:0045302">
    <property type="term" value="F:choloylglycine hydrolase activity"/>
    <property type="evidence" value="ECO:0007669"/>
    <property type="project" value="UniProtKB-EC"/>
</dbReference>
<evidence type="ECO:0000256" key="7">
    <source>
        <dbReference type="ARBA" id="ARBA00044806"/>
    </source>
</evidence>
<protein>
    <recommendedName>
        <fullName evidence="5">choloylglycine hydrolase</fullName>
        <ecNumber evidence="5">3.5.1.24</ecNumber>
    </recommendedName>
    <alternativeName>
        <fullName evidence="6">Bile salt hydrolase</fullName>
    </alternativeName>
    <alternativeName>
        <fullName evidence="7">Choloylglycine hydrolase</fullName>
    </alternativeName>
</protein>
<dbReference type="AlphaFoldDB" id="A0A1L7RLP9"/>
<dbReference type="Gene3D" id="3.60.60.10">
    <property type="entry name" value="Penicillin V Acylase, Chain A"/>
    <property type="match status" value="1"/>
</dbReference>
<evidence type="ECO:0000256" key="3">
    <source>
        <dbReference type="ARBA" id="ARBA00022801"/>
    </source>
</evidence>
<dbReference type="GO" id="GO:0006629">
    <property type="term" value="P:lipid metabolic process"/>
    <property type="evidence" value="ECO:0007669"/>
    <property type="project" value="UniProtKB-KW"/>
</dbReference>
<gene>
    <name evidence="11" type="ORF">AAM4_2247</name>
</gene>
<dbReference type="CDD" id="cd00542">
    <property type="entry name" value="Ntn_PVA"/>
    <property type="match status" value="1"/>
</dbReference>
<feature type="domain" description="Choloylglycine hydrolase/NAAA C-terminal" evidence="10">
    <location>
        <begin position="2"/>
        <end position="304"/>
    </location>
</feature>
<dbReference type="Pfam" id="PF02275">
    <property type="entry name" value="CBAH"/>
    <property type="match status" value="1"/>
</dbReference>
<organism evidence="11">
    <name type="scientific">Actinomyces succiniciruminis</name>
    <dbReference type="NCBI Taxonomy" id="1522002"/>
    <lineage>
        <taxon>Bacteria</taxon>
        <taxon>Bacillati</taxon>
        <taxon>Actinomycetota</taxon>
        <taxon>Actinomycetes</taxon>
        <taxon>Actinomycetales</taxon>
        <taxon>Actinomycetaceae</taxon>
        <taxon>Actinomyces</taxon>
    </lineage>
</organism>
<dbReference type="EC" id="3.5.1.24" evidence="5"/>
<dbReference type="PANTHER" id="PTHR35527">
    <property type="entry name" value="CHOLOYLGLYCINE HYDROLASE"/>
    <property type="match status" value="1"/>
</dbReference>
<comment type="catalytic activity">
    <reaction evidence="8">
        <text>cholate + taurine = taurocholate + H2O</text>
        <dbReference type="Rhea" id="RHEA:47108"/>
        <dbReference type="ChEBI" id="CHEBI:15377"/>
        <dbReference type="ChEBI" id="CHEBI:29747"/>
        <dbReference type="ChEBI" id="CHEBI:36257"/>
        <dbReference type="ChEBI" id="CHEBI:507393"/>
    </reaction>
    <physiologicalReaction direction="right-to-left" evidence="8">
        <dbReference type="Rhea" id="RHEA:47110"/>
    </physiologicalReaction>
</comment>
<evidence type="ECO:0000256" key="8">
    <source>
        <dbReference type="ARBA" id="ARBA00047285"/>
    </source>
</evidence>
<comment type="pathway">
    <text evidence="1">Lipid metabolism; bile acid biosynthesis.</text>
</comment>
<accession>A0A1L7RLP9</accession>
<dbReference type="PANTHER" id="PTHR35527:SF2">
    <property type="entry name" value="HYDROLASE"/>
    <property type="match status" value="1"/>
</dbReference>
<dbReference type="EMBL" id="LK995530">
    <property type="protein sequence ID" value="CED92079.1"/>
    <property type="molecule type" value="Genomic_DNA"/>
</dbReference>
<evidence type="ECO:0000256" key="6">
    <source>
        <dbReference type="ARBA" id="ARBA00044804"/>
    </source>
</evidence>
<dbReference type="InterPro" id="IPR029132">
    <property type="entry name" value="CBAH/NAAA_C"/>
</dbReference>